<keyword evidence="1" id="KW-0812">Transmembrane</keyword>
<dbReference type="AlphaFoldDB" id="A0A6V7TJF0"/>
<organism evidence="2 3">
    <name type="scientific">Meloidogyne enterolobii</name>
    <name type="common">Root-knot nematode worm</name>
    <name type="synonym">Meloidogyne mayaguensis</name>
    <dbReference type="NCBI Taxonomy" id="390850"/>
    <lineage>
        <taxon>Eukaryota</taxon>
        <taxon>Metazoa</taxon>
        <taxon>Ecdysozoa</taxon>
        <taxon>Nematoda</taxon>
        <taxon>Chromadorea</taxon>
        <taxon>Rhabditida</taxon>
        <taxon>Tylenchina</taxon>
        <taxon>Tylenchomorpha</taxon>
        <taxon>Tylenchoidea</taxon>
        <taxon>Meloidogynidae</taxon>
        <taxon>Meloidogyninae</taxon>
        <taxon>Meloidogyne</taxon>
    </lineage>
</organism>
<keyword evidence="1" id="KW-0472">Membrane</keyword>
<evidence type="ECO:0000313" key="3">
    <source>
        <dbReference type="Proteomes" id="UP000580250"/>
    </source>
</evidence>
<protein>
    <submittedName>
        <fullName evidence="2">Uncharacterized protein</fullName>
    </submittedName>
</protein>
<gene>
    <name evidence="2" type="ORF">MENT_LOCUS879</name>
</gene>
<sequence length="181" mass="19895">MYFNVRLDHFNGANTAKLLKPISALAMVIRPKLGTQSFSLATIILVGILLAGQIGFSSALKCYQGTQGYQLAISGSPTDCGYTSFSCIKVVDYSQGTVTRSCQSVNYYWNPIKSMSLHGIYPWNYLLKYLCIDDNDAELSDGCNSALGNRMKNSLGSVTMFILTMISLTFLGFGFNPILKY</sequence>
<accession>A0A6V7TJF0</accession>
<proteinExistence type="predicted"/>
<comment type="caution">
    <text evidence="2">The sequence shown here is derived from an EMBL/GenBank/DDBJ whole genome shotgun (WGS) entry which is preliminary data.</text>
</comment>
<evidence type="ECO:0000256" key="1">
    <source>
        <dbReference type="SAM" id="Phobius"/>
    </source>
</evidence>
<dbReference type="Proteomes" id="UP000580250">
    <property type="component" value="Unassembled WGS sequence"/>
</dbReference>
<dbReference type="OrthoDB" id="5842553at2759"/>
<reference evidence="2 3" key="1">
    <citation type="submission" date="2020-08" db="EMBL/GenBank/DDBJ databases">
        <authorList>
            <person name="Koutsovoulos G."/>
            <person name="Danchin GJ E."/>
        </authorList>
    </citation>
    <scope>NUCLEOTIDE SEQUENCE [LARGE SCALE GENOMIC DNA]</scope>
</reference>
<feature type="transmembrane region" description="Helical" evidence="1">
    <location>
        <begin position="37"/>
        <end position="56"/>
    </location>
</feature>
<evidence type="ECO:0000313" key="2">
    <source>
        <dbReference type="EMBL" id="CAD2124665.1"/>
    </source>
</evidence>
<keyword evidence="1" id="KW-1133">Transmembrane helix</keyword>
<name>A0A6V7TJF0_MELEN</name>
<feature type="transmembrane region" description="Helical" evidence="1">
    <location>
        <begin position="155"/>
        <end position="175"/>
    </location>
</feature>
<dbReference type="EMBL" id="CAJEWN010000003">
    <property type="protein sequence ID" value="CAD2124665.1"/>
    <property type="molecule type" value="Genomic_DNA"/>
</dbReference>